<dbReference type="InterPro" id="IPR018392">
    <property type="entry name" value="LysM"/>
</dbReference>
<keyword evidence="2" id="KW-0732">Signal</keyword>
<protein>
    <submittedName>
        <fullName evidence="4">FecR domain-containing protein</fullName>
    </submittedName>
</protein>
<dbReference type="PANTHER" id="PTHR38731">
    <property type="entry name" value="LIPL45-RELATED LIPOPROTEIN-RELATED"/>
    <property type="match status" value="1"/>
</dbReference>
<reference evidence="4 5" key="1">
    <citation type="submission" date="2022-11" db="EMBL/GenBank/DDBJ databases">
        <title>Minimal conservation of predation-associated metabolite biosynthetic gene clusters underscores biosynthetic potential of Myxococcota including descriptions for ten novel species: Archangium lansinium sp. nov., Myxococcus landrumus sp. nov., Nannocystis bai.</title>
        <authorList>
            <person name="Ahearne A."/>
            <person name="Stevens C."/>
            <person name="Phillips K."/>
        </authorList>
    </citation>
    <scope>NUCLEOTIDE SEQUENCE [LARGE SCALE GENOMIC DNA]</scope>
    <source>
        <strain evidence="4 5">MIWBW</strain>
    </source>
</reference>
<dbReference type="CDD" id="cd00118">
    <property type="entry name" value="LysM"/>
    <property type="match status" value="1"/>
</dbReference>
<dbReference type="SMART" id="SM00257">
    <property type="entry name" value="LysM"/>
    <property type="match status" value="1"/>
</dbReference>
<dbReference type="InterPro" id="IPR006860">
    <property type="entry name" value="FecR"/>
</dbReference>
<comment type="caution">
    <text evidence="4">The sequence shown here is derived from an EMBL/GenBank/DDBJ whole genome shotgun (WGS) entry which is preliminary data.</text>
</comment>
<feature type="chain" id="PRO_5047255245" evidence="2">
    <location>
        <begin position="27"/>
        <end position="792"/>
    </location>
</feature>
<evidence type="ECO:0000259" key="3">
    <source>
        <dbReference type="PROSITE" id="PS51782"/>
    </source>
</evidence>
<accession>A0ABT4A4H7</accession>
<gene>
    <name evidence="4" type="ORF">OV287_17450</name>
</gene>
<feature type="signal peptide" evidence="2">
    <location>
        <begin position="1"/>
        <end position="26"/>
    </location>
</feature>
<dbReference type="Proteomes" id="UP001207654">
    <property type="component" value="Unassembled WGS sequence"/>
</dbReference>
<name>A0ABT4A4H7_9BACT</name>
<feature type="domain" description="LysM" evidence="3">
    <location>
        <begin position="35"/>
        <end position="84"/>
    </location>
</feature>
<evidence type="ECO:0000256" key="2">
    <source>
        <dbReference type="SAM" id="SignalP"/>
    </source>
</evidence>
<sequence length="792" mass="84223">MLRSSSARGLVTALVLVLCLPAVSRAEAPKQSDDDVYVVQPGDTCGSVARKVFGDATVGSAKLHALNKMGAPPHVLTPGTVLRIKGDPDARLTFIRPEVNSKRAGKVEWLQANTGQGLWRLDSVNTLREAGAEVTFRDLTRLQMNENALVVIYGQAAKAADKVKKSGAVELLQGELSVSLAELRGEPVGVQMPAATVAARSKDLLVGVDAQQMSRVSVYDGQAEVSAQGQNVQVPKDHGTRVEKGKMPEKPRPLPESPKWAGGVRSVRLLLDDKGVDEELAWAPVKDAASYRVELARDERFNDRVHGETVQAGQETLKSMARALAPGKYFARVRAVDATGLVGKASAVRQVEVMRVKTERGTVGPQGIRGALRLDFAVEGAESLDFRLDGAPTTHPVRVESVGTHTLELLPRGVPDARSEKLTLTVVPPRVDVDVEPVAGAFRVKVLVFDEQGKPLEGPFAALKLRGLHGTQVEEPLQRQSDGSLLTRALPGMRGGERVASVEALWGDTPVQQVNALAPMEQAPPVVVAVEPEPVEKSSSEAEVALMPMLGSPSGGLVEAAPLPTAFLPQAWLFELRVQPGLDSERVDVARGRTTLAVEGRVSERVAFGTVVAMRPGVLLGNGAADGLPATALSASLSGRVRLTDHPDFRVLLAFDGTFAGSSFDEEARGLRLRPALLAGMRRDRWAFSTSQAYALRPGAAQATWDSAYQVWFLPLPMLSLGAELDALLDATPREPGPVGLAAGVGARLKLGGIELGTSVRRGFGPDGARIWGGWSGQLTLGWSGFGALLPQ</sequence>
<dbReference type="InterPro" id="IPR036779">
    <property type="entry name" value="LysM_dom_sf"/>
</dbReference>
<dbReference type="PROSITE" id="PS51782">
    <property type="entry name" value="LYSM"/>
    <property type="match status" value="1"/>
</dbReference>
<dbReference type="PANTHER" id="PTHR38731:SF1">
    <property type="entry name" value="FECR PROTEIN DOMAIN-CONTAINING PROTEIN"/>
    <property type="match status" value="1"/>
</dbReference>
<dbReference type="InterPro" id="IPR013783">
    <property type="entry name" value="Ig-like_fold"/>
</dbReference>
<evidence type="ECO:0000313" key="5">
    <source>
        <dbReference type="Proteomes" id="UP001207654"/>
    </source>
</evidence>
<proteinExistence type="predicted"/>
<organism evidence="4 5">
    <name type="scientific">Archangium lansingense</name>
    <dbReference type="NCBI Taxonomy" id="2995310"/>
    <lineage>
        <taxon>Bacteria</taxon>
        <taxon>Pseudomonadati</taxon>
        <taxon>Myxococcota</taxon>
        <taxon>Myxococcia</taxon>
        <taxon>Myxococcales</taxon>
        <taxon>Cystobacterineae</taxon>
        <taxon>Archangiaceae</taxon>
        <taxon>Archangium</taxon>
    </lineage>
</organism>
<evidence type="ECO:0000313" key="4">
    <source>
        <dbReference type="EMBL" id="MCY1076266.1"/>
    </source>
</evidence>
<dbReference type="EMBL" id="JAPNKA010000001">
    <property type="protein sequence ID" value="MCY1076266.1"/>
    <property type="molecule type" value="Genomic_DNA"/>
</dbReference>
<dbReference type="RefSeq" id="WP_267535164.1">
    <property type="nucleotide sequence ID" value="NZ_JAPNKA010000001.1"/>
</dbReference>
<evidence type="ECO:0000256" key="1">
    <source>
        <dbReference type="SAM" id="MobiDB-lite"/>
    </source>
</evidence>
<dbReference type="Gene3D" id="2.60.40.10">
    <property type="entry name" value="Immunoglobulins"/>
    <property type="match status" value="1"/>
</dbReference>
<dbReference type="Gene3D" id="3.10.350.10">
    <property type="entry name" value="LysM domain"/>
    <property type="match status" value="1"/>
</dbReference>
<dbReference type="Pfam" id="PF01476">
    <property type="entry name" value="LysM"/>
    <property type="match status" value="1"/>
</dbReference>
<dbReference type="SUPFAM" id="SSF54106">
    <property type="entry name" value="LysM domain"/>
    <property type="match status" value="1"/>
</dbReference>
<feature type="compositionally biased region" description="Basic and acidic residues" evidence="1">
    <location>
        <begin position="235"/>
        <end position="253"/>
    </location>
</feature>
<feature type="region of interest" description="Disordered" evidence="1">
    <location>
        <begin position="228"/>
        <end position="259"/>
    </location>
</feature>
<keyword evidence="5" id="KW-1185">Reference proteome</keyword>
<dbReference type="Pfam" id="PF04773">
    <property type="entry name" value="FecR"/>
    <property type="match status" value="1"/>
</dbReference>